<dbReference type="GO" id="GO:0043565">
    <property type="term" value="F:sequence-specific DNA binding"/>
    <property type="evidence" value="ECO:0007669"/>
    <property type="project" value="TreeGrafter"/>
</dbReference>
<evidence type="ECO:0000313" key="9">
    <source>
        <dbReference type="Proteomes" id="UP000266441"/>
    </source>
</evidence>
<evidence type="ECO:0000256" key="3">
    <source>
        <dbReference type="ARBA" id="ARBA00022603"/>
    </source>
</evidence>
<name>A0A399D3F9_9BACT</name>
<reference evidence="8 9" key="1">
    <citation type="journal article" date="2015" name="Int. J. Syst. Evol. Microbiol.">
        <title>Mariniphaga sediminis sp. nov., isolated from coastal sediment.</title>
        <authorList>
            <person name="Wang F.Q."/>
            <person name="Shen Q.Y."/>
            <person name="Chen G.J."/>
            <person name="Du Z.J."/>
        </authorList>
    </citation>
    <scope>NUCLEOTIDE SEQUENCE [LARGE SCALE GENOMIC DNA]</scope>
    <source>
        <strain evidence="8 9">SY21</strain>
    </source>
</reference>
<keyword evidence="4 8" id="KW-0808">Transferase</keyword>
<dbReference type="EMBL" id="QWET01000004">
    <property type="protein sequence ID" value="RIH65983.1"/>
    <property type="molecule type" value="Genomic_DNA"/>
</dbReference>
<dbReference type="InterPro" id="IPR012263">
    <property type="entry name" value="M_m6A_EcoRV"/>
</dbReference>
<dbReference type="GO" id="GO:0009307">
    <property type="term" value="P:DNA restriction-modification system"/>
    <property type="evidence" value="ECO:0007669"/>
    <property type="project" value="InterPro"/>
</dbReference>
<organism evidence="8 9">
    <name type="scientific">Mariniphaga sediminis</name>
    <dbReference type="NCBI Taxonomy" id="1628158"/>
    <lineage>
        <taxon>Bacteria</taxon>
        <taxon>Pseudomonadati</taxon>
        <taxon>Bacteroidota</taxon>
        <taxon>Bacteroidia</taxon>
        <taxon>Marinilabiliales</taxon>
        <taxon>Prolixibacteraceae</taxon>
        <taxon>Mariniphaga</taxon>
    </lineage>
</organism>
<proteinExistence type="inferred from homology"/>
<dbReference type="NCBIfam" id="TIGR00571">
    <property type="entry name" value="dam"/>
    <property type="match status" value="1"/>
</dbReference>
<feature type="binding site" evidence="7">
    <location>
        <position position="220"/>
    </location>
    <ligand>
        <name>S-adenosyl-L-methionine</name>
        <dbReference type="ChEBI" id="CHEBI:59789"/>
    </ligand>
</feature>
<dbReference type="InterPro" id="IPR029063">
    <property type="entry name" value="SAM-dependent_MTases_sf"/>
</dbReference>
<dbReference type="Pfam" id="PF02086">
    <property type="entry name" value="MethyltransfD12"/>
    <property type="match status" value="1"/>
</dbReference>
<dbReference type="Proteomes" id="UP000266441">
    <property type="component" value="Unassembled WGS sequence"/>
</dbReference>
<dbReference type="InterPro" id="IPR012327">
    <property type="entry name" value="MeTrfase_D12"/>
</dbReference>
<feature type="binding site" evidence="7">
    <location>
        <position position="77"/>
    </location>
    <ligand>
        <name>S-adenosyl-L-methionine</name>
        <dbReference type="ChEBI" id="CHEBI:59789"/>
    </ligand>
</feature>
<evidence type="ECO:0000256" key="2">
    <source>
        <dbReference type="ARBA" id="ARBA00011900"/>
    </source>
</evidence>
<dbReference type="GO" id="GO:0009007">
    <property type="term" value="F:site-specific DNA-methyltransferase (adenine-specific) activity"/>
    <property type="evidence" value="ECO:0007669"/>
    <property type="project" value="UniProtKB-EC"/>
</dbReference>
<keyword evidence="9" id="KW-1185">Reference proteome</keyword>
<evidence type="ECO:0000256" key="7">
    <source>
        <dbReference type="PIRSR" id="PIRSR000398-1"/>
    </source>
</evidence>
<dbReference type="Gene3D" id="3.40.50.150">
    <property type="entry name" value="Vaccinia Virus protein VP39"/>
    <property type="match status" value="1"/>
</dbReference>
<dbReference type="AlphaFoldDB" id="A0A399D3F9"/>
<keyword evidence="5" id="KW-0949">S-adenosyl-L-methionine</keyword>
<dbReference type="GO" id="GO:0032259">
    <property type="term" value="P:methylation"/>
    <property type="evidence" value="ECO:0007669"/>
    <property type="project" value="UniProtKB-KW"/>
</dbReference>
<dbReference type="PIRSF" id="PIRSF000398">
    <property type="entry name" value="M_m6A_EcoRV"/>
    <property type="match status" value="1"/>
</dbReference>
<gene>
    <name evidence="8" type="ORF">D1164_06875</name>
</gene>
<keyword evidence="3 8" id="KW-0489">Methyltransferase</keyword>
<dbReference type="PANTHER" id="PTHR30481">
    <property type="entry name" value="DNA ADENINE METHYLASE"/>
    <property type="match status" value="1"/>
</dbReference>
<feature type="binding site" evidence="7">
    <location>
        <position position="23"/>
    </location>
    <ligand>
        <name>S-adenosyl-L-methionine</name>
        <dbReference type="ChEBI" id="CHEBI:59789"/>
    </ligand>
</feature>
<dbReference type="PANTHER" id="PTHR30481:SF3">
    <property type="entry name" value="DNA ADENINE METHYLASE"/>
    <property type="match status" value="1"/>
</dbReference>
<protein>
    <recommendedName>
        <fullName evidence="2">site-specific DNA-methyltransferase (adenine-specific)</fullName>
        <ecNumber evidence="2">2.1.1.72</ecNumber>
    </recommendedName>
</protein>
<dbReference type="InterPro" id="IPR023095">
    <property type="entry name" value="Ade_MeTrfase_dom_2"/>
</dbReference>
<comment type="similarity">
    <text evidence="1">Belongs to the N(4)/N(6)-methyltransferase family.</text>
</comment>
<evidence type="ECO:0000256" key="4">
    <source>
        <dbReference type="ARBA" id="ARBA00022679"/>
    </source>
</evidence>
<evidence type="ECO:0000256" key="5">
    <source>
        <dbReference type="ARBA" id="ARBA00022691"/>
    </source>
</evidence>
<evidence type="ECO:0000313" key="8">
    <source>
        <dbReference type="EMBL" id="RIH65983.1"/>
    </source>
</evidence>
<comment type="catalytic activity">
    <reaction evidence="6">
        <text>a 2'-deoxyadenosine in DNA + S-adenosyl-L-methionine = an N(6)-methyl-2'-deoxyadenosine in DNA + S-adenosyl-L-homocysteine + H(+)</text>
        <dbReference type="Rhea" id="RHEA:15197"/>
        <dbReference type="Rhea" id="RHEA-COMP:12418"/>
        <dbReference type="Rhea" id="RHEA-COMP:12419"/>
        <dbReference type="ChEBI" id="CHEBI:15378"/>
        <dbReference type="ChEBI" id="CHEBI:57856"/>
        <dbReference type="ChEBI" id="CHEBI:59789"/>
        <dbReference type="ChEBI" id="CHEBI:90615"/>
        <dbReference type="ChEBI" id="CHEBI:90616"/>
        <dbReference type="EC" id="2.1.1.72"/>
    </reaction>
</comment>
<sequence length="322" mass="37657">MSQEKSIKKKTRADLPAKPFLKWAGGKGQLLDTFQNFYPAELRAGEIENYYEPFVGGGAVFFDIAQRFNIGSAFLYDNNQDLILTYLTIQKNVDGLIDCMERNKNQYLKRDEIKRTEFYYKIREKFNALQPEINYNRFSKKWIERAAQIIFLNRTCFNGLFRFNSKGEFNVPEGRYKNPRILNEENLRKVSELLAIAEIKRVDFRELQKKVKGRSFIYYDPPYRPLNQTSSFTAYSRETFGDPEQKALAALFLELNKKGALQMLSNSDPKNHNPEDNFFDDLYQGFPIVRVPARRNINSNAAKRTPINEIIVTNYPVEMPKL</sequence>
<dbReference type="EC" id="2.1.1.72" evidence="2"/>
<feature type="binding site" evidence="7">
    <location>
        <position position="27"/>
    </location>
    <ligand>
        <name>S-adenosyl-L-methionine</name>
        <dbReference type="ChEBI" id="CHEBI:59789"/>
    </ligand>
</feature>
<accession>A0A399D3F9</accession>
<dbReference type="RefSeq" id="WP_119349218.1">
    <property type="nucleotide sequence ID" value="NZ_QWET01000004.1"/>
</dbReference>
<comment type="caution">
    <text evidence="8">The sequence shown here is derived from an EMBL/GenBank/DDBJ whole genome shotgun (WGS) entry which is preliminary data.</text>
</comment>
<evidence type="ECO:0000256" key="1">
    <source>
        <dbReference type="ARBA" id="ARBA00006594"/>
    </source>
</evidence>
<dbReference type="OrthoDB" id="9805629at2"/>
<evidence type="ECO:0000256" key="6">
    <source>
        <dbReference type="ARBA" id="ARBA00047942"/>
    </source>
</evidence>
<dbReference type="GO" id="GO:1904047">
    <property type="term" value="F:S-adenosyl-L-methionine binding"/>
    <property type="evidence" value="ECO:0007669"/>
    <property type="project" value="TreeGrafter"/>
</dbReference>
<dbReference type="GO" id="GO:0006298">
    <property type="term" value="P:mismatch repair"/>
    <property type="evidence" value="ECO:0007669"/>
    <property type="project" value="TreeGrafter"/>
</dbReference>
<dbReference type="PRINTS" id="PR00505">
    <property type="entry name" value="D12N6MTFRASE"/>
</dbReference>
<dbReference type="SUPFAM" id="SSF53335">
    <property type="entry name" value="S-adenosyl-L-methionine-dependent methyltransferases"/>
    <property type="match status" value="1"/>
</dbReference>
<dbReference type="Gene3D" id="1.10.1020.10">
    <property type="entry name" value="Adenine-specific Methyltransferase, Domain 2"/>
    <property type="match status" value="1"/>
</dbReference>